<sequence length="250" mass="29542">MDPKDLTKLDEQEHFMLDAGIYLVFLHANDLDNLARIKVDPVNHDIDWQLTTGQNIQYQVTYNHNHTLTSMMNTFVAESIDKDKKLVPKNDQYVYFTNLSFPLGQSYRNPEQFKKGAQITLYSKDMNDDQKKTVFKQFKKSPLNPRTKEFKKFFDYFWKRFVIEQPQFNEADDISRNNELMSRLLKTLQNKYIVSDNDLLVLAKLLKPVRQILNCNLWANNFDYQHHVYVPGSRIQAVLEPSLSKLKPKQ</sequence>
<name>A0A4V1ALN8_9LACO</name>
<dbReference type="AlphaFoldDB" id="A0A4V1ALN8"/>
<organism evidence="1 2">
    <name type="scientific">Acetilactobacillus jinshanensis</name>
    <dbReference type="NCBI Taxonomy" id="1720083"/>
    <lineage>
        <taxon>Bacteria</taxon>
        <taxon>Bacillati</taxon>
        <taxon>Bacillota</taxon>
        <taxon>Bacilli</taxon>
        <taxon>Lactobacillales</taxon>
        <taxon>Lactobacillaceae</taxon>
        <taxon>Acetilactobacillus</taxon>
    </lineage>
</organism>
<accession>A0A4V1ALN8</accession>
<keyword evidence="2" id="KW-1185">Reference proteome</keyword>
<dbReference type="EMBL" id="CP034726">
    <property type="protein sequence ID" value="QBP18249.1"/>
    <property type="molecule type" value="Genomic_DNA"/>
</dbReference>
<protein>
    <submittedName>
        <fullName evidence="1">Uncharacterized protein</fullName>
    </submittedName>
</protein>
<gene>
    <name evidence="1" type="ORF">ELX58_03665</name>
</gene>
<evidence type="ECO:0000313" key="2">
    <source>
        <dbReference type="Proteomes" id="UP000294321"/>
    </source>
</evidence>
<evidence type="ECO:0000313" key="1">
    <source>
        <dbReference type="EMBL" id="QBP18249.1"/>
    </source>
</evidence>
<dbReference type="KEGG" id="lji:ELX58_03665"/>
<dbReference type="Proteomes" id="UP000294321">
    <property type="component" value="Chromosome"/>
</dbReference>
<proteinExistence type="predicted"/>
<dbReference type="RefSeq" id="WP_133441809.1">
    <property type="nucleotide sequence ID" value="NZ_CP034726.1"/>
</dbReference>
<reference evidence="2" key="1">
    <citation type="submission" date="2018-12" db="EMBL/GenBank/DDBJ databases">
        <title>A new species of lactobacillus.</title>
        <authorList>
            <person name="Jian Y."/>
            <person name="Xin L."/>
            <person name="Hong Z.J."/>
            <person name="Ming L.Z."/>
            <person name="Hong X.Z."/>
        </authorList>
    </citation>
    <scope>NUCLEOTIDE SEQUENCE [LARGE SCALE GENOMIC DNA]</scope>
    <source>
        <strain evidence="2">HSLZ-75</strain>
    </source>
</reference>